<dbReference type="SUPFAM" id="SSF51735">
    <property type="entry name" value="NAD(P)-binding Rossmann-fold domains"/>
    <property type="match status" value="1"/>
</dbReference>
<reference evidence="2 3" key="1">
    <citation type="submission" date="2019-12" db="EMBL/GenBank/DDBJ databases">
        <title>Whole genome sequencing of endophytic Actinobacterium Micromonospora sp. MPMI6T.</title>
        <authorList>
            <person name="Evv R."/>
            <person name="Podile A.R."/>
        </authorList>
    </citation>
    <scope>NUCLEOTIDE SEQUENCE [LARGE SCALE GENOMIC DNA]</scope>
    <source>
        <strain evidence="2 3">MPMI6</strain>
    </source>
</reference>
<comment type="caution">
    <text evidence="2">The sequence shown here is derived from an EMBL/GenBank/DDBJ whole genome shotgun (WGS) entry which is preliminary data.</text>
</comment>
<dbReference type="RefSeq" id="WP_208816267.1">
    <property type="nucleotide sequence ID" value="NZ_WVUH01000285.1"/>
</dbReference>
<dbReference type="InterPro" id="IPR016040">
    <property type="entry name" value="NAD(P)-bd_dom"/>
</dbReference>
<gene>
    <name evidence="2" type="ORF">GSF22_25365</name>
</gene>
<evidence type="ECO:0000313" key="3">
    <source>
        <dbReference type="Proteomes" id="UP000823521"/>
    </source>
</evidence>
<dbReference type="Pfam" id="PF13460">
    <property type="entry name" value="NAD_binding_10"/>
    <property type="match status" value="1"/>
</dbReference>
<dbReference type="PANTHER" id="PTHR43355">
    <property type="entry name" value="FLAVIN REDUCTASE (NADPH)"/>
    <property type="match status" value="1"/>
</dbReference>
<dbReference type="Proteomes" id="UP000823521">
    <property type="component" value="Unassembled WGS sequence"/>
</dbReference>
<dbReference type="InterPro" id="IPR051606">
    <property type="entry name" value="Polyketide_Oxido-like"/>
</dbReference>
<dbReference type="InterPro" id="IPR036291">
    <property type="entry name" value="NAD(P)-bd_dom_sf"/>
</dbReference>
<feature type="domain" description="NAD(P)-binding" evidence="1">
    <location>
        <begin position="8"/>
        <end position="201"/>
    </location>
</feature>
<dbReference type="PANTHER" id="PTHR43355:SF2">
    <property type="entry name" value="FLAVIN REDUCTASE (NADPH)"/>
    <property type="match status" value="1"/>
</dbReference>
<organism evidence="2 3">
    <name type="scientific">Micromonospora echinofusca</name>
    <dbReference type="NCBI Taxonomy" id="47858"/>
    <lineage>
        <taxon>Bacteria</taxon>
        <taxon>Bacillati</taxon>
        <taxon>Actinomycetota</taxon>
        <taxon>Actinomycetes</taxon>
        <taxon>Micromonosporales</taxon>
        <taxon>Micromonosporaceae</taxon>
        <taxon>Micromonospora</taxon>
    </lineage>
</organism>
<dbReference type="Gene3D" id="3.40.50.720">
    <property type="entry name" value="NAD(P)-binding Rossmann-like Domain"/>
    <property type="match status" value="1"/>
</dbReference>
<keyword evidence="3" id="KW-1185">Reference proteome</keyword>
<evidence type="ECO:0000259" key="1">
    <source>
        <dbReference type="Pfam" id="PF13460"/>
    </source>
</evidence>
<name>A0ABS3VXP3_MICEH</name>
<sequence>MSNIVVFGAGGTLGSRVCAEAVRRGHQVTAAVRRPEAVTYLPPEVSVVPGDATSARSVAELAPLADALVVAIGGPGRTLWREAAETLVTTLRDMPAAPRIIHLGGGATLLAPDGSRLLDDPEFPDRYRESAAGQADALDYYRSSNGVTWTYVSPPPLEFHPGERTGHYRTDGDRPVTDEHGRSVLSYEDFAVAVVDEIEQPRFTDARFTAAY</sequence>
<dbReference type="EMBL" id="WVUH01000285">
    <property type="protein sequence ID" value="MBO4209297.1"/>
    <property type="molecule type" value="Genomic_DNA"/>
</dbReference>
<protein>
    <submittedName>
        <fullName evidence="2">NAD(P)H-binding protein</fullName>
    </submittedName>
</protein>
<evidence type="ECO:0000313" key="2">
    <source>
        <dbReference type="EMBL" id="MBO4209297.1"/>
    </source>
</evidence>
<proteinExistence type="predicted"/>
<accession>A0ABS3VXP3</accession>